<evidence type="ECO:0000259" key="14">
    <source>
        <dbReference type="PROSITE" id="PS51198"/>
    </source>
</evidence>
<dbReference type="GO" id="GO:0009314">
    <property type="term" value="P:response to radiation"/>
    <property type="evidence" value="ECO:0007669"/>
    <property type="project" value="UniProtKB-ARBA"/>
</dbReference>
<keyword evidence="4 12" id="KW-0347">Helicase</keyword>
<dbReference type="InterPro" id="IPR027417">
    <property type="entry name" value="P-loop_NTPase"/>
</dbReference>
<dbReference type="PANTHER" id="PTHR11070">
    <property type="entry name" value="UVRD / RECB / PCRA DNA HELICASE FAMILY MEMBER"/>
    <property type="match status" value="1"/>
</dbReference>
<evidence type="ECO:0000256" key="7">
    <source>
        <dbReference type="ARBA" id="ARBA00023235"/>
    </source>
</evidence>
<dbReference type="InterPro" id="IPR014017">
    <property type="entry name" value="DNA_helicase_UvrD-like_C"/>
</dbReference>
<evidence type="ECO:0000256" key="9">
    <source>
        <dbReference type="ARBA" id="ARBA00034808"/>
    </source>
</evidence>
<dbReference type="PANTHER" id="PTHR11070:SF2">
    <property type="entry name" value="ATP-DEPENDENT DNA HELICASE SRS2"/>
    <property type="match status" value="1"/>
</dbReference>
<dbReference type="Proteomes" id="UP000245533">
    <property type="component" value="Unassembled WGS sequence"/>
</dbReference>
<feature type="domain" description="UvrD-like helicase ATP-binding" evidence="14">
    <location>
        <begin position="21"/>
        <end position="301"/>
    </location>
</feature>
<accession>A0A316TTW5</accession>
<dbReference type="GO" id="GO:0033202">
    <property type="term" value="C:DNA helicase complex"/>
    <property type="evidence" value="ECO:0007669"/>
    <property type="project" value="TreeGrafter"/>
</dbReference>
<evidence type="ECO:0000313" key="17">
    <source>
        <dbReference type="Proteomes" id="UP000245533"/>
    </source>
</evidence>
<dbReference type="GO" id="GO:0043138">
    <property type="term" value="F:3'-5' DNA helicase activity"/>
    <property type="evidence" value="ECO:0007669"/>
    <property type="project" value="UniProtKB-EC"/>
</dbReference>
<dbReference type="GO" id="GO:0000725">
    <property type="term" value="P:recombinational repair"/>
    <property type="evidence" value="ECO:0007669"/>
    <property type="project" value="TreeGrafter"/>
</dbReference>
<dbReference type="Gene3D" id="1.10.486.10">
    <property type="entry name" value="PCRA, domain 4"/>
    <property type="match status" value="1"/>
</dbReference>
<reference evidence="16 17" key="1">
    <citation type="submission" date="2018-05" db="EMBL/GenBank/DDBJ databases">
        <title>Rhodohalobacter halophilus gen. nov., sp. nov., a moderately halophilic member of the family Balneolaceae.</title>
        <authorList>
            <person name="Liu Z.-W."/>
        </authorList>
    </citation>
    <scope>NUCLEOTIDE SEQUENCE [LARGE SCALE GENOMIC DNA]</scope>
    <source>
        <strain evidence="16 17">8A47</strain>
    </source>
</reference>
<dbReference type="AlphaFoldDB" id="A0A316TTW5"/>
<dbReference type="FunFam" id="1.10.10.160:FF:000001">
    <property type="entry name" value="ATP-dependent DNA helicase"/>
    <property type="match status" value="1"/>
</dbReference>
<evidence type="ECO:0000256" key="2">
    <source>
        <dbReference type="ARBA" id="ARBA00022741"/>
    </source>
</evidence>
<dbReference type="InterPro" id="IPR000212">
    <property type="entry name" value="DNA_helicase_UvrD/REP"/>
</dbReference>
<sequence>MQQFTLRSDSSSTPDPADLLSKLNEQQRRAASHVQGPLLIIAGAGSGKTRVLTYRIAHLLQKQHALPHNILALTFTNKAAREMQSRIQDLIGERASGLWMGTFHSIFSKILRFEAERIGYSSSFSIYDSADSENAIKLILKELNYDPREIRPRTIQYKISDAKNQLVGPDTYQNRFVQSTLDDITARVYQLYTRRLKEANAMDFDDLLIRPIELFEEHPDVLEKYQDKFRYILIDEYQDTNHAQYKVTRLLADKYENICVVGDDAQSIYSFRGADISNILNFKEDYQKATEVPLEQNYRSTKHILQCADSVIKQNRKQLEKTLWTENIDGEPITLLENFDERDEANRIVNYINDLKLRHGYQNNDFAILYRTNYQSRIFEEALRRKNIAYQLVGGLSFYQRKEIKDVLAYLTLLVNPEDEQALLRIINEPSRGIGNKSLNDLLKKARSTGSSVWKILKNVETADLYKPAEARVKEFVQMIENLRELLESGTPILDVTKKVLEKSGYLKALVEENSAQSLTRRDNVLELQNAIAYYQQNTGNAKLSNFLQEITLITDTDKYDENKPAVTLMTVHASKGLEFPVVFIVGLEENLFPMGPREGEEPNTEEERRLFYVAITRAQKHLFFSYSKMRFKYGEEQRQARSRFLNEVDPGVVRTETGATIRQNRTDSSSFSVERDDSSDSAKRTDTEIDYDWKSPVNSKKPRSSGNSDYEYEYDDDPFRTGAHVLHPSFGAGKIVQRSGAGRDARVVVYFKNRGQKTLMLRAARLQVIQ</sequence>
<feature type="binding site" evidence="12">
    <location>
        <begin position="42"/>
        <end position="49"/>
    </location>
    <ligand>
        <name>ATP</name>
        <dbReference type="ChEBI" id="CHEBI:30616"/>
    </ligand>
</feature>
<dbReference type="PROSITE" id="PS51198">
    <property type="entry name" value="UVRD_HELICASE_ATP_BIND"/>
    <property type="match status" value="1"/>
</dbReference>
<evidence type="ECO:0000256" key="3">
    <source>
        <dbReference type="ARBA" id="ARBA00022801"/>
    </source>
</evidence>
<evidence type="ECO:0000256" key="11">
    <source>
        <dbReference type="ARBA" id="ARBA00048988"/>
    </source>
</evidence>
<dbReference type="GO" id="GO:0005524">
    <property type="term" value="F:ATP binding"/>
    <property type="evidence" value="ECO:0007669"/>
    <property type="project" value="UniProtKB-UniRule"/>
</dbReference>
<evidence type="ECO:0000256" key="10">
    <source>
        <dbReference type="ARBA" id="ARBA00034923"/>
    </source>
</evidence>
<comment type="catalytic activity">
    <reaction evidence="8">
        <text>Couples ATP hydrolysis with the unwinding of duplex DNA by translocating in the 3'-5' direction.</text>
        <dbReference type="EC" id="5.6.2.4"/>
    </reaction>
</comment>
<comment type="caution">
    <text evidence="16">The sequence shown here is derived from an EMBL/GenBank/DDBJ whole genome shotgun (WGS) entry which is preliminary data.</text>
</comment>
<dbReference type="Gene3D" id="3.40.50.300">
    <property type="entry name" value="P-loop containing nucleotide triphosphate hydrolases"/>
    <property type="match status" value="2"/>
</dbReference>
<keyword evidence="7" id="KW-0413">Isomerase</keyword>
<evidence type="ECO:0000256" key="13">
    <source>
        <dbReference type="SAM" id="MobiDB-lite"/>
    </source>
</evidence>
<dbReference type="GO" id="GO:0016887">
    <property type="term" value="F:ATP hydrolysis activity"/>
    <property type="evidence" value="ECO:0007669"/>
    <property type="project" value="RHEA"/>
</dbReference>
<dbReference type="InterPro" id="IPR013986">
    <property type="entry name" value="DExx_box_DNA_helicase_dom_sf"/>
</dbReference>
<evidence type="ECO:0000256" key="6">
    <source>
        <dbReference type="ARBA" id="ARBA00023125"/>
    </source>
</evidence>
<comment type="catalytic activity">
    <reaction evidence="11">
        <text>ATP + H2O = ADP + phosphate + H(+)</text>
        <dbReference type="Rhea" id="RHEA:13065"/>
        <dbReference type="ChEBI" id="CHEBI:15377"/>
        <dbReference type="ChEBI" id="CHEBI:15378"/>
        <dbReference type="ChEBI" id="CHEBI:30616"/>
        <dbReference type="ChEBI" id="CHEBI:43474"/>
        <dbReference type="ChEBI" id="CHEBI:456216"/>
        <dbReference type="EC" id="5.6.2.4"/>
    </reaction>
</comment>
<evidence type="ECO:0000256" key="8">
    <source>
        <dbReference type="ARBA" id="ARBA00034617"/>
    </source>
</evidence>
<dbReference type="CDD" id="cd17932">
    <property type="entry name" value="DEXQc_UvrD"/>
    <property type="match status" value="1"/>
</dbReference>
<evidence type="ECO:0000256" key="4">
    <source>
        <dbReference type="ARBA" id="ARBA00022806"/>
    </source>
</evidence>
<keyword evidence="3 12" id="KW-0378">Hydrolase</keyword>
<keyword evidence="6" id="KW-0238">DNA-binding</keyword>
<dbReference type="Pfam" id="PF00580">
    <property type="entry name" value="UvrD-helicase"/>
    <property type="match status" value="1"/>
</dbReference>
<dbReference type="FunFam" id="1.10.486.10:FF:000003">
    <property type="entry name" value="ATP-dependent DNA helicase"/>
    <property type="match status" value="1"/>
</dbReference>
<protein>
    <recommendedName>
        <fullName evidence="9">DNA 3'-5' helicase</fullName>
        <ecNumber evidence="9">5.6.2.4</ecNumber>
    </recommendedName>
    <alternativeName>
        <fullName evidence="10">DNA 3'-5' helicase II</fullName>
    </alternativeName>
</protein>
<evidence type="ECO:0000259" key="15">
    <source>
        <dbReference type="PROSITE" id="PS51217"/>
    </source>
</evidence>
<feature type="compositionally biased region" description="Basic and acidic residues" evidence="13">
    <location>
        <begin position="674"/>
        <end position="694"/>
    </location>
</feature>
<dbReference type="GO" id="GO:0003677">
    <property type="term" value="F:DNA binding"/>
    <property type="evidence" value="ECO:0007669"/>
    <property type="project" value="UniProtKB-KW"/>
</dbReference>
<keyword evidence="2 12" id="KW-0547">Nucleotide-binding</keyword>
<comment type="similarity">
    <text evidence="1">Belongs to the helicase family. UvrD subfamily.</text>
</comment>
<name>A0A316TTW5_9BACT</name>
<dbReference type="EMBL" id="QGGB01000005">
    <property type="protein sequence ID" value="PWN07081.1"/>
    <property type="molecule type" value="Genomic_DNA"/>
</dbReference>
<evidence type="ECO:0000256" key="12">
    <source>
        <dbReference type="PROSITE-ProRule" id="PRU00560"/>
    </source>
</evidence>
<dbReference type="EC" id="5.6.2.4" evidence="9"/>
<feature type="domain" description="UvrD-like helicase C-terminal" evidence="15">
    <location>
        <begin position="302"/>
        <end position="577"/>
    </location>
</feature>
<dbReference type="Gene3D" id="1.10.10.160">
    <property type="match status" value="1"/>
</dbReference>
<dbReference type="PROSITE" id="PS51217">
    <property type="entry name" value="UVRD_HELICASE_CTER"/>
    <property type="match status" value="1"/>
</dbReference>
<dbReference type="SUPFAM" id="SSF52540">
    <property type="entry name" value="P-loop containing nucleoside triphosphate hydrolases"/>
    <property type="match status" value="1"/>
</dbReference>
<dbReference type="Pfam" id="PF13361">
    <property type="entry name" value="UvrD_C"/>
    <property type="match status" value="1"/>
</dbReference>
<keyword evidence="17" id="KW-1185">Reference proteome</keyword>
<keyword evidence="5 12" id="KW-0067">ATP-binding</keyword>
<dbReference type="OrthoDB" id="9810135at2"/>
<evidence type="ECO:0000256" key="1">
    <source>
        <dbReference type="ARBA" id="ARBA00009922"/>
    </source>
</evidence>
<feature type="region of interest" description="Disordered" evidence="13">
    <location>
        <begin position="656"/>
        <end position="715"/>
    </location>
</feature>
<dbReference type="GO" id="GO:0005829">
    <property type="term" value="C:cytosol"/>
    <property type="evidence" value="ECO:0007669"/>
    <property type="project" value="TreeGrafter"/>
</dbReference>
<gene>
    <name evidence="16" type="ORF">DDZ15_07380</name>
</gene>
<dbReference type="RefSeq" id="WP_109646430.1">
    <property type="nucleotide sequence ID" value="NZ_QGGB01000005.1"/>
</dbReference>
<organism evidence="16 17">
    <name type="scientific">Rhodohalobacter mucosus</name>
    <dbReference type="NCBI Taxonomy" id="2079485"/>
    <lineage>
        <taxon>Bacteria</taxon>
        <taxon>Pseudomonadati</taxon>
        <taxon>Balneolota</taxon>
        <taxon>Balneolia</taxon>
        <taxon>Balneolales</taxon>
        <taxon>Balneolaceae</taxon>
        <taxon>Rhodohalobacter</taxon>
    </lineage>
</organism>
<dbReference type="InterPro" id="IPR014016">
    <property type="entry name" value="UvrD-like_ATP-bd"/>
</dbReference>
<evidence type="ECO:0000313" key="16">
    <source>
        <dbReference type="EMBL" id="PWN07081.1"/>
    </source>
</evidence>
<dbReference type="CDD" id="cd18807">
    <property type="entry name" value="SF1_C_UvrD"/>
    <property type="match status" value="1"/>
</dbReference>
<evidence type="ECO:0000256" key="5">
    <source>
        <dbReference type="ARBA" id="ARBA00022840"/>
    </source>
</evidence>
<proteinExistence type="inferred from homology"/>